<organism evidence="1 2">
    <name type="scientific">Pseudoclavibacter terrae</name>
    <dbReference type="NCBI Taxonomy" id="1530195"/>
    <lineage>
        <taxon>Bacteria</taxon>
        <taxon>Bacillati</taxon>
        <taxon>Actinomycetota</taxon>
        <taxon>Actinomycetes</taxon>
        <taxon>Micrococcales</taxon>
        <taxon>Microbacteriaceae</taxon>
        <taxon>Pseudoclavibacter</taxon>
    </lineage>
</organism>
<gene>
    <name evidence="1" type="ORF">F8O03_16460</name>
</gene>
<evidence type="ECO:0000313" key="2">
    <source>
        <dbReference type="Proteomes" id="UP000490386"/>
    </source>
</evidence>
<accession>A0A7J5AYH0</accession>
<sequence length="313" mass="32717">MTTDDGVTPATSLALQRGLLQTDAGRVEARGERSAVISAPSGALYVGPAGGENGVDGLVLKVGGGPLQTVTTVVTDESGASSLEALTISMHDEPERWRDAPRDEAYWHSLPSELQGEVPVVEPRHGLLIVCDAGLRDQYRQSEFAWDRWVDEVVAPAAASRGLPVTAVEFAGRSEVLLALGATSFPSGAAVFAGFDANLQIAALHLSPVAEREQEAAIVAVRRARAALRDGEPSRAATQAMAAISALEAERDLRAAGRVGFVLAEAHDRAGAPAAARRALEEALVRLEVARDAEGQRVALALLDGSDAEEHAG</sequence>
<keyword evidence="2" id="KW-1185">Reference proteome</keyword>
<protein>
    <submittedName>
        <fullName evidence="1">Uncharacterized protein</fullName>
    </submittedName>
</protein>
<evidence type="ECO:0000313" key="1">
    <source>
        <dbReference type="EMBL" id="KAB1636531.1"/>
    </source>
</evidence>
<name>A0A7J5AYH0_9MICO</name>
<dbReference type="EMBL" id="WBJX01000006">
    <property type="protein sequence ID" value="KAB1636531.1"/>
    <property type="molecule type" value="Genomic_DNA"/>
</dbReference>
<proteinExistence type="predicted"/>
<dbReference type="RefSeq" id="WP_151424813.1">
    <property type="nucleotide sequence ID" value="NZ_CANKVH010000005.1"/>
</dbReference>
<dbReference type="Proteomes" id="UP000490386">
    <property type="component" value="Unassembled WGS sequence"/>
</dbReference>
<reference evidence="1 2" key="1">
    <citation type="submission" date="2019-09" db="EMBL/GenBank/DDBJ databases">
        <title>Phylogeny of genus Pseudoclavibacter and closely related genus.</title>
        <authorList>
            <person name="Li Y."/>
        </authorList>
    </citation>
    <scope>NUCLEOTIDE SEQUENCE [LARGE SCALE GENOMIC DNA]</scope>
    <source>
        <strain evidence="1 2">THG-MD12</strain>
    </source>
</reference>
<dbReference type="AlphaFoldDB" id="A0A7J5AYH0"/>
<dbReference type="OrthoDB" id="5107606at2"/>
<comment type="caution">
    <text evidence="1">The sequence shown here is derived from an EMBL/GenBank/DDBJ whole genome shotgun (WGS) entry which is preliminary data.</text>
</comment>